<accession>A0AAI9T9Z6</accession>
<dbReference type="Proteomes" id="UP001227192">
    <property type="component" value="Unassembled WGS sequence"/>
</dbReference>
<keyword evidence="2" id="KW-1185">Reference proteome</keyword>
<proteinExistence type="predicted"/>
<protein>
    <submittedName>
        <fullName evidence="1">Uncharacterized protein</fullName>
    </submittedName>
</protein>
<sequence length="85" mass="9768">MLELAVAEIHNQDEHVWNMKQDEHNQPILLDRLSPSVPHFDPISLWDWVLEAYVVGRHQLDNLLSFSNSHALLISFVAASLNNIN</sequence>
<reference evidence="1" key="1">
    <citation type="submission" date="2015-06" db="EMBL/GenBank/DDBJ databases">
        <authorList>
            <person name="Nguyen H."/>
        </authorList>
    </citation>
    <scope>NUCLEOTIDE SEQUENCE</scope>
    <source>
        <strain evidence="1">DAOM 180753</strain>
    </source>
</reference>
<evidence type="ECO:0000313" key="1">
    <source>
        <dbReference type="EMBL" id="KAJ9482689.1"/>
    </source>
</evidence>
<dbReference type="AlphaFoldDB" id="A0AAI9T9Z6"/>
<reference evidence="1" key="2">
    <citation type="journal article" date="2016" name="Fungal Biol.">
        <title>Ochratoxin A production by Penicillium thymicola.</title>
        <authorList>
            <person name="Nguyen H.D.T."/>
            <person name="McMullin D.R."/>
            <person name="Ponomareva E."/>
            <person name="Riley R."/>
            <person name="Pomraning K.R."/>
            <person name="Baker S.E."/>
            <person name="Seifert K.A."/>
        </authorList>
    </citation>
    <scope>NUCLEOTIDE SEQUENCE</scope>
    <source>
        <strain evidence="1">DAOM 180753</strain>
    </source>
</reference>
<comment type="caution">
    <text evidence="1">The sequence shown here is derived from an EMBL/GenBank/DDBJ whole genome shotgun (WGS) entry which is preliminary data.</text>
</comment>
<organism evidence="1 2">
    <name type="scientific">Penicillium thymicola</name>
    <dbReference type="NCBI Taxonomy" id="293382"/>
    <lineage>
        <taxon>Eukaryota</taxon>
        <taxon>Fungi</taxon>
        <taxon>Dikarya</taxon>
        <taxon>Ascomycota</taxon>
        <taxon>Pezizomycotina</taxon>
        <taxon>Eurotiomycetes</taxon>
        <taxon>Eurotiomycetidae</taxon>
        <taxon>Eurotiales</taxon>
        <taxon>Aspergillaceae</taxon>
        <taxon>Penicillium</taxon>
    </lineage>
</organism>
<name>A0AAI9T9Z6_PENTH</name>
<dbReference type="EMBL" id="LACB01000523">
    <property type="protein sequence ID" value="KAJ9482689.1"/>
    <property type="molecule type" value="Genomic_DNA"/>
</dbReference>
<evidence type="ECO:0000313" key="2">
    <source>
        <dbReference type="Proteomes" id="UP001227192"/>
    </source>
</evidence>
<gene>
    <name evidence="1" type="ORF">VN97_g10739</name>
</gene>